<evidence type="ECO:0000313" key="15">
    <source>
        <dbReference type="EMBL" id="CAP50202.1"/>
    </source>
</evidence>
<organism evidence="15 16">
    <name type="scientific">Xanthomonas campestris pv. campestris (strain B100)</name>
    <dbReference type="NCBI Taxonomy" id="509169"/>
    <lineage>
        <taxon>Bacteria</taxon>
        <taxon>Pseudomonadati</taxon>
        <taxon>Pseudomonadota</taxon>
        <taxon>Gammaproteobacteria</taxon>
        <taxon>Lysobacterales</taxon>
        <taxon>Lysobacteraceae</taxon>
        <taxon>Xanthomonas</taxon>
    </lineage>
</organism>
<evidence type="ECO:0000313" key="16">
    <source>
        <dbReference type="Proteomes" id="UP000001188"/>
    </source>
</evidence>
<proteinExistence type="inferred from homology"/>
<dbReference type="FunFam" id="3.40.50.11720:FF:000001">
    <property type="entry name" value="3-deoxy-D-manno-octulosonic acid transferase"/>
    <property type="match status" value="1"/>
</dbReference>
<feature type="compositionally biased region" description="Low complexity" evidence="13">
    <location>
        <begin position="35"/>
        <end position="45"/>
    </location>
</feature>
<accession>B0RP17</accession>
<evidence type="ECO:0000256" key="2">
    <source>
        <dbReference type="ARBA" id="ARBA00004713"/>
    </source>
</evidence>
<keyword evidence="12" id="KW-0812">Transmembrane</keyword>
<evidence type="ECO:0000256" key="13">
    <source>
        <dbReference type="SAM" id="MobiDB-lite"/>
    </source>
</evidence>
<dbReference type="SUPFAM" id="SSF53756">
    <property type="entry name" value="UDP-Glycosyltransferase/glycogen phosphorylase"/>
    <property type="match status" value="1"/>
</dbReference>
<evidence type="ECO:0000256" key="9">
    <source>
        <dbReference type="ARBA" id="ARBA00049183"/>
    </source>
</evidence>
<dbReference type="InterPro" id="IPR038107">
    <property type="entry name" value="Glycos_transf_N_sf"/>
</dbReference>
<feature type="site" description="Transition state stabilizer" evidence="11">
    <location>
        <position position="199"/>
    </location>
</feature>
<evidence type="ECO:0000256" key="5">
    <source>
        <dbReference type="ARBA" id="ARBA00019077"/>
    </source>
</evidence>
<evidence type="ECO:0000256" key="10">
    <source>
        <dbReference type="PIRSR" id="PIRSR639901-1"/>
    </source>
</evidence>
<dbReference type="Gene3D" id="3.40.50.2000">
    <property type="entry name" value="Glycogen Phosphorylase B"/>
    <property type="match status" value="1"/>
</dbReference>
<dbReference type="Proteomes" id="UP000001188">
    <property type="component" value="Chromosome"/>
</dbReference>
<feature type="domain" description="3-deoxy-D-manno-octulosonic-acid transferase N-terminal" evidence="14">
    <location>
        <begin position="103"/>
        <end position="280"/>
    </location>
</feature>
<keyword evidence="7" id="KW-0735">Signal-anchor</keyword>
<dbReference type="Gene3D" id="3.40.50.11720">
    <property type="entry name" value="3-Deoxy-D-manno-octulosonic-acid transferase, N-terminal domain"/>
    <property type="match status" value="1"/>
</dbReference>
<dbReference type="GO" id="GO:0005886">
    <property type="term" value="C:plasma membrane"/>
    <property type="evidence" value="ECO:0007669"/>
    <property type="project" value="UniProtKB-SubCell"/>
</dbReference>
<dbReference type="InterPro" id="IPR007507">
    <property type="entry name" value="Glycos_transf_N"/>
</dbReference>
<evidence type="ECO:0000256" key="11">
    <source>
        <dbReference type="PIRSR" id="PIRSR639901-2"/>
    </source>
</evidence>
<dbReference type="PANTHER" id="PTHR42755">
    <property type="entry name" value="3-DEOXY-MANNO-OCTULOSONATE CYTIDYLYLTRANSFERASE"/>
    <property type="match status" value="1"/>
</dbReference>
<dbReference type="FunFam" id="3.40.50.2000:FF:000032">
    <property type="entry name" value="3-deoxy-D-manno-octulosonic acid transferase"/>
    <property type="match status" value="1"/>
</dbReference>
<feature type="active site" description="Proton acceptor" evidence="10">
    <location>
        <position position="129"/>
    </location>
</feature>
<comment type="similarity">
    <text evidence="3">Belongs to the glycosyltransferase group 1 family. Glycosyltransferase 30 subfamily.</text>
</comment>
<keyword evidence="12" id="KW-1003">Cell membrane</keyword>
<evidence type="ECO:0000256" key="1">
    <source>
        <dbReference type="ARBA" id="ARBA00004388"/>
    </source>
</evidence>
<protein>
    <recommendedName>
        <fullName evidence="5 12">3-deoxy-D-manno-octulosonic acid transferase</fullName>
        <shortName evidence="12">Kdo transferase</shortName>
        <ecNumber evidence="4 12">2.4.99.12</ecNumber>
    </recommendedName>
    <alternativeName>
        <fullName evidence="8 12">Lipid IV(A) 3-deoxy-D-manno-octulosonic acid transferase</fullName>
    </alternativeName>
</protein>
<evidence type="ECO:0000256" key="4">
    <source>
        <dbReference type="ARBA" id="ARBA00012621"/>
    </source>
</evidence>
<dbReference type="AlphaFoldDB" id="B0RP17"/>
<evidence type="ECO:0000256" key="3">
    <source>
        <dbReference type="ARBA" id="ARBA00006380"/>
    </source>
</evidence>
<dbReference type="NCBIfam" id="NF004388">
    <property type="entry name" value="PRK05749.1-4"/>
    <property type="match status" value="1"/>
</dbReference>
<comment type="pathway">
    <text evidence="2 12">Bacterial outer membrane biogenesis; LPS core biosynthesis.</text>
</comment>
<comment type="function">
    <text evidence="12">Involved in lipopolysaccharide (LPS) biosynthesis. Catalyzes the transfer of 3-deoxy-D-manno-octulosonate (Kdo) residue(s) from CMP-Kdo to lipid IV(A), the tetraacyldisaccharide-1,4'-bisphosphate precursor of lipid A.</text>
</comment>
<dbReference type="KEGG" id="xca:xcc-b100_0859"/>
<evidence type="ECO:0000256" key="6">
    <source>
        <dbReference type="ARBA" id="ARBA00022679"/>
    </source>
</evidence>
<dbReference type="HOGENOM" id="CLU_036146_2_0_6"/>
<reference evidence="15 16" key="1">
    <citation type="journal article" date="2008" name="J. Biotechnol.">
        <title>The genome of Xanthomonas campestris pv. campestris B100 and its use for the reconstruction of metabolic pathways involved in xanthan biosynthesis.</title>
        <authorList>
            <person name="Vorholter F.J."/>
            <person name="Schneiker S."/>
            <person name="Goesmann A."/>
            <person name="Krause L."/>
            <person name="Bekel T."/>
            <person name="Kaiser O."/>
            <person name="Linke B."/>
            <person name="Patschkowski T."/>
            <person name="Ruckert C."/>
            <person name="Schmid J."/>
            <person name="Sidhu V.K."/>
            <person name="Sieber V."/>
            <person name="Tauch A."/>
            <person name="Watt S.A."/>
            <person name="Weisshaar B."/>
            <person name="Becker A."/>
            <person name="Niehaus K."/>
            <person name="Puhler A."/>
        </authorList>
    </citation>
    <scope>NUCLEOTIDE SEQUENCE [LARGE SCALE GENOMIC DNA]</scope>
    <source>
        <strain evidence="15 16">B100</strain>
    </source>
</reference>
<dbReference type="UniPathway" id="UPA00958"/>
<dbReference type="GO" id="GO:0009244">
    <property type="term" value="P:lipopolysaccharide core region biosynthetic process"/>
    <property type="evidence" value="ECO:0007669"/>
    <property type="project" value="UniProtKB-UniRule"/>
</dbReference>
<evidence type="ECO:0000256" key="7">
    <source>
        <dbReference type="ARBA" id="ARBA00022968"/>
    </source>
</evidence>
<feature type="region of interest" description="Disordered" evidence="13">
    <location>
        <begin position="30"/>
        <end position="53"/>
    </location>
</feature>
<comment type="subcellular location">
    <subcellularLocation>
        <location evidence="1">Cell inner membrane</location>
        <topology evidence="1">Single-pass membrane protein</topology>
        <orientation evidence="1">Cytoplasmic side</orientation>
    </subcellularLocation>
    <subcellularLocation>
        <location evidence="12">Cell membrane</location>
    </subcellularLocation>
</comment>
<keyword evidence="12" id="KW-1133">Transmembrane helix</keyword>
<comment type="catalytic activity">
    <reaction evidence="9 12">
        <text>lipid IVA (E. coli) + CMP-3-deoxy-beta-D-manno-octulosonate = alpha-Kdo-(2-&gt;6)-lipid IVA (E. coli) + CMP + H(+)</text>
        <dbReference type="Rhea" id="RHEA:28066"/>
        <dbReference type="ChEBI" id="CHEBI:15378"/>
        <dbReference type="ChEBI" id="CHEBI:58603"/>
        <dbReference type="ChEBI" id="CHEBI:60364"/>
        <dbReference type="ChEBI" id="CHEBI:60377"/>
        <dbReference type="ChEBI" id="CHEBI:85987"/>
        <dbReference type="EC" id="2.4.99.12"/>
    </reaction>
</comment>
<dbReference type="InterPro" id="IPR039901">
    <property type="entry name" value="Kdotransferase"/>
</dbReference>
<dbReference type="EMBL" id="AM920689">
    <property type="protein sequence ID" value="CAP50202.1"/>
    <property type="molecule type" value="Genomic_DNA"/>
</dbReference>
<feature type="site" description="Transition state stabilizer" evidence="11">
    <location>
        <position position="277"/>
    </location>
</feature>
<dbReference type="Pfam" id="PF04413">
    <property type="entry name" value="Glycos_transf_N"/>
    <property type="match status" value="1"/>
</dbReference>
<feature type="transmembrane region" description="Helical" evidence="12">
    <location>
        <begin position="69"/>
        <end position="92"/>
    </location>
</feature>
<keyword evidence="12" id="KW-0472">Membrane</keyword>
<sequence>MDYRSRCRGSTAIARTAALVAALRTTAPVSASRPGQAGQANQQAGRTATHARAQRLPYPARMRKDPIEWLLRGLYSALLYLLLPVTVYHLVWRGFRVREYFNRWNERYASYTHACGRPRVWVHAVSVGEVNAAAPLVNALRAQRPDIRWVITTITPTGSERVRALWGDAVDHVYLPYDVPGSVGRFLEHFRPRLALILETELWPNMLFGCRDRQIPVYILNARLSARSLRGYRVLAPLISRALRTVTCVAAQSQDDAGRFITLGARPDQVVALGNLKFDIAAPAQLQDLVAQFRRQVPATRPVWIAASTHEGEEAAVADIHAQLLKQFPDLLLLWAPRHPERFPKVEALVRDRGWTVTTRKAQQWPQARDQVFVVDTLGELMSFYACAQVAFVGGSLQPIGGHNLLEPAAVGTPAVTGPHLHNFSEISRRMREADAVTICEDAACVQHDLARLLGDPAQREAMAAAGLALVANGKGAVARTLVQIAPHLPPLAREIASSQ</sequence>
<keyword evidence="6 12" id="KW-0808">Transferase</keyword>
<evidence type="ECO:0000259" key="14">
    <source>
        <dbReference type="Pfam" id="PF04413"/>
    </source>
</evidence>
<evidence type="ECO:0000256" key="8">
    <source>
        <dbReference type="ARBA" id="ARBA00031445"/>
    </source>
</evidence>
<dbReference type="PANTHER" id="PTHR42755:SF1">
    <property type="entry name" value="3-DEOXY-D-MANNO-OCTULOSONIC ACID TRANSFERASE, MITOCHONDRIAL-RELATED"/>
    <property type="match status" value="1"/>
</dbReference>
<name>B0RP17_XANCB</name>
<keyword evidence="12" id="KW-0448">Lipopolysaccharide biosynthesis</keyword>
<evidence type="ECO:0000256" key="12">
    <source>
        <dbReference type="RuleBase" id="RU365103"/>
    </source>
</evidence>
<dbReference type="GO" id="GO:0009245">
    <property type="term" value="P:lipid A biosynthetic process"/>
    <property type="evidence" value="ECO:0007669"/>
    <property type="project" value="TreeGrafter"/>
</dbReference>
<dbReference type="EC" id="2.4.99.12" evidence="4 12"/>
<gene>
    <name evidence="15" type="primary">waaA</name>
    <name evidence="15" type="ORF">XCCB100_0859</name>
</gene>
<dbReference type="GO" id="GO:0043842">
    <property type="term" value="F:Kdo transferase activity"/>
    <property type="evidence" value="ECO:0007669"/>
    <property type="project" value="UniProtKB-EC"/>
</dbReference>